<gene>
    <name evidence="2" type="ORF">MHA02_29150</name>
</gene>
<dbReference type="Proteomes" id="UP000321258">
    <property type="component" value="Unassembled WGS sequence"/>
</dbReference>
<protein>
    <submittedName>
        <fullName evidence="2">Uncharacterized protein</fullName>
    </submittedName>
</protein>
<feature type="compositionally biased region" description="Basic and acidic residues" evidence="1">
    <location>
        <begin position="57"/>
        <end position="69"/>
    </location>
</feature>
<name>A0A512IS45_9HYPH</name>
<feature type="compositionally biased region" description="Low complexity" evidence="1">
    <location>
        <begin position="43"/>
        <end position="55"/>
    </location>
</feature>
<evidence type="ECO:0000313" key="3">
    <source>
        <dbReference type="Proteomes" id="UP000321258"/>
    </source>
</evidence>
<comment type="caution">
    <text evidence="2">The sequence shown here is derived from an EMBL/GenBank/DDBJ whole genome shotgun (WGS) entry which is preliminary data.</text>
</comment>
<accession>A0A512IS45</accession>
<reference evidence="2 3" key="1">
    <citation type="submission" date="2019-07" db="EMBL/GenBank/DDBJ databases">
        <title>Whole genome shotgun sequence of Methylobacterium haplocladii NBRC 107714.</title>
        <authorList>
            <person name="Hosoyama A."/>
            <person name="Uohara A."/>
            <person name="Ohji S."/>
            <person name="Ichikawa N."/>
        </authorList>
    </citation>
    <scope>NUCLEOTIDE SEQUENCE [LARGE SCALE GENOMIC DNA]</scope>
    <source>
        <strain evidence="2 3">NBRC 107714</strain>
    </source>
</reference>
<keyword evidence="3" id="KW-1185">Reference proteome</keyword>
<sequence length="69" mass="7569">MCSVSFAVGRWRGRHGKSRVVALAATICPASYDEGFDLGASERAQAPRRTAQPARGRFADSGRRDFARR</sequence>
<organism evidence="2 3">
    <name type="scientific">Methylobacterium haplocladii</name>
    <dbReference type="NCBI Taxonomy" id="1176176"/>
    <lineage>
        <taxon>Bacteria</taxon>
        <taxon>Pseudomonadati</taxon>
        <taxon>Pseudomonadota</taxon>
        <taxon>Alphaproteobacteria</taxon>
        <taxon>Hyphomicrobiales</taxon>
        <taxon>Methylobacteriaceae</taxon>
        <taxon>Methylobacterium</taxon>
    </lineage>
</organism>
<dbReference type="RefSeq" id="WP_147079894.1">
    <property type="nucleotide sequence ID" value="NZ_BJZT01000032.1"/>
</dbReference>
<evidence type="ECO:0000313" key="2">
    <source>
        <dbReference type="EMBL" id="GEP00528.1"/>
    </source>
</evidence>
<feature type="region of interest" description="Disordered" evidence="1">
    <location>
        <begin position="43"/>
        <end position="69"/>
    </location>
</feature>
<proteinExistence type="predicted"/>
<dbReference type="AlphaFoldDB" id="A0A512IS45"/>
<evidence type="ECO:0000256" key="1">
    <source>
        <dbReference type="SAM" id="MobiDB-lite"/>
    </source>
</evidence>
<dbReference type="EMBL" id="BJZT01000032">
    <property type="protein sequence ID" value="GEP00528.1"/>
    <property type="molecule type" value="Genomic_DNA"/>
</dbReference>